<feature type="domain" description="Nephrocystin 3-like N-terminal" evidence="5">
    <location>
        <begin position="618"/>
        <end position="780"/>
    </location>
</feature>
<feature type="repeat" description="ANK" evidence="2">
    <location>
        <begin position="1540"/>
        <end position="1572"/>
    </location>
</feature>
<feature type="repeat" description="ANK" evidence="2">
    <location>
        <begin position="1504"/>
        <end position="1532"/>
    </location>
</feature>
<dbReference type="PANTHER" id="PTHR10039:SF10">
    <property type="entry name" value="NACHT DOMAIN-CONTAINING PROTEIN"/>
    <property type="match status" value="1"/>
</dbReference>
<dbReference type="Pfam" id="PF12796">
    <property type="entry name" value="Ank_2"/>
    <property type="match status" value="3"/>
</dbReference>
<dbReference type="SUPFAM" id="SSF53167">
    <property type="entry name" value="Purine and uridine phosphorylases"/>
    <property type="match status" value="1"/>
</dbReference>
<dbReference type="InterPro" id="IPR000845">
    <property type="entry name" value="Nucleoside_phosphorylase_d"/>
</dbReference>
<feature type="repeat" description="ANK" evidence="2">
    <location>
        <begin position="1575"/>
        <end position="1607"/>
    </location>
</feature>
<evidence type="ECO:0000259" key="4">
    <source>
        <dbReference type="Pfam" id="PF22939"/>
    </source>
</evidence>
<feature type="repeat" description="ANK" evidence="2">
    <location>
        <begin position="1433"/>
        <end position="1465"/>
    </location>
</feature>
<dbReference type="InterPro" id="IPR056884">
    <property type="entry name" value="NPHP3-like_N"/>
</dbReference>
<dbReference type="InterPro" id="IPR036770">
    <property type="entry name" value="Ankyrin_rpt-contain_sf"/>
</dbReference>
<name>A0ABY2H5B8_9HYPO</name>
<evidence type="ECO:0000256" key="2">
    <source>
        <dbReference type="PROSITE-ProRule" id="PRU00023"/>
    </source>
</evidence>
<dbReference type="PROSITE" id="PS50297">
    <property type="entry name" value="ANK_REP_REGION"/>
    <property type="match status" value="7"/>
</dbReference>
<evidence type="ECO:0000313" key="7">
    <source>
        <dbReference type="Proteomes" id="UP001642720"/>
    </source>
</evidence>
<reference evidence="6 7" key="1">
    <citation type="submission" date="2018-01" db="EMBL/GenBank/DDBJ databases">
        <title>Genome characterization of the sugarcane-associated fungus Trichoderma ghanense CCMA-1212 and their application in lignocelulose bioconversion.</title>
        <authorList>
            <person name="Steindorff A.S."/>
            <person name="Mendes T.D."/>
            <person name="Vilela E.S.D."/>
            <person name="Rodrigues D.S."/>
            <person name="Formighieri E.F."/>
            <person name="Melo I.S."/>
            <person name="Favaro L.C.L."/>
        </authorList>
    </citation>
    <scope>NUCLEOTIDE SEQUENCE [LARGE SCALE GENOMIC DNA]</scope>
    <source>
        <strain evidence="6 7">CCMA-1212</strain>
    </source>
</reference>
<keyword evidence="7" id="KW-1185">Reference proteome</keyword>
<dbReference type="RefSeq" id="XP_073559152.1">
    <property type="nucleotide sequence ID" value="XM_073702449.1"/>
</dbReference>
<accession>A0ABY2H5B8</accession>
<feature type="domain" description="Nucleoside phosphorylase" evidence="3">
    <location>
        <begin position="28"/>
        <end position="151"/>
    </location>
</feature>
<evidence type="ECO:0000313" key="6">
    <source>
        <dbReference type="EMBL" id="TFB02951.1"/>
    </source>
</evidence>
<evidence type="ECO:0000259" key="5">
    <source>
        <dbReference type="Pfam" id="PF24883"/>
    </source>
</evidence>
<dbReference type="PROSITE" id="PS50088">
    <property type="entry name" value="ANK_REPEAT"/>
    <property type="match status" value="7"/>
</dbReference>
<organism evidence="6 7">
    <name type="scientific">Trichoderma ghanense</name>
    <dbReference type="NCBI Taxonomy" id="65468"/>
    <lineage>
        <taxon>Eukaryota</taxon>
        <taxon>Fungi</taxon>
        <taxon>Dikarya</taxon>
        <taxon>Ascomycota</taxon>
        <taxon>Pezizomycotina</taxon>
        <taxon>Sordariomycetes</taxon>
        <taxon>Hypocreomycetidae</taxon>
        <taxon>Hypocreales</taxon>
        <taxon>Hypocreaceae</taxon>
        <taxon>Trichoderma</taxon>
    </lineage>
</organism>
<dbReference type="InterPro" id="IPR054471">
    <property type="entry name" value="GPIID_WHD"/>
</dbReference>
<comment type="caution">
    <text evidence="6">The sequence shown here is derived from an EMBL/GenBank/DDBJ whole genome shotgun (WGS) entry which is preliminary data.</text>
</comment>
<evidence type="ECO:0000256" key="1">
    <source>
        <dbReference type="ARBA" id="ARBA00022737"/>
    </source>
</evidence>
<sequence length="1752" mass="193051">MSFCSSDPSLPGSEAACHRPSHRKDFQIAIICALPLEYDAATLLIDEFWDEDDRQYGRTSGDVNTYRSGRIGMHNVVLMLLPNMGKAAVAGSAASLRTSYSSLRIAFLVGVCGGVPFLGSQEALLGDVVIGEAVVQYDFGRQYPGEFVPKGALYASQNMPNKDIRTLLAYFKTEMGMEDLRKSTARHLRVLQQTAEMRHYRRSYQYPGFTEDKLFAAAYRHKHQDRSCCNGAERFCHEAAQSSCAEVGCDKKQLVSRERLEAKRYLDMEEAQRPEIYIGRVASADTVMKSGVHRDQIAKQHNIVAFEMEGAGLWDEAPCIVVKGICDYSDSHKNKSWQPFAAATAAAVVKAMLERYTITDEVELPAPSSEPGQQRRLFPTNVELTRTSKSTTSFTSEPNGTKVLQDAILEFQTILTPEQRCELRKARNVPDVDAVLIFTAELDLLNRNRNGISVASRLLSLLQSVRDFSAVVETLGSAHNGLAPLIWGIVRLTMLVWVPHLVPLCCNDANNKERELQQHAVNMELHSTDVNTAIALAEAKAHHQDRQLQTLCQKKSSKSQKLRRLLSQDNDNSAMIAELQSEVDRRRAMERRQQLLDSLSTHDYVTPLKQSRRKRYSGTLEWLFKTREFDRWLNDSECPFLWCSGKIGSGKTILTASLIDKLLTDKRRSDVFVSFFIIQFDDQQSLNAETILKSIIQQALHASRPSREIESSLERMILSLSSGLKDLLVLLRKTAASFKTFYIAIDGIDECSKQDRGDLLGILSSVLATERNTKLFLASRDSVSREIQTTFTIADEHLSMECSSVQADIATYVEGIVQDKLQSEELIVEDLSLIEDIKAALTEGADGMFLWVSFQIDELALQRCDDDIRRAIHNLPKDLEETFNRVLDRIISRRNEDIAKRMFRWVAAAREPLSLDQLSEVVFLEIAQPYLTPERRPNGMKHTSSWCENLVQVDEELQTVQFVHQSVQQFFIEKSHEGRHNQFLIKVEDVDHYIGEICVTYLNLNDFKKTLARRQQPLPPMPPIAMAGTALRPQWKAVASCSSLWKFNLDTRGGSKAATALEAAALGDNGGGSRESMAVGHPFLTYASIYWIFHTTRFQEEKSKTWSLWKEMVQDGHDLAKRPWDEGEFDKSNTALFKWGCNYRHYALVRFLIQANAATTDDKNQVLLDAVSQGDITLLDTVLETEDSGLEIDHACQIAVKDSQLDILRRLITAGADAQAALFAAAQNGKIDAIEYLLTVSDGQIAIKAAVENNDREAGRHLVRSGVDVQPVSEAAIKASKQEAIQCLRGAGVDGQVLLRAAMKTGDTNYIQDRLAAGGESYFLLKTAVRNGDQDLFEYLLNARIDGETVLRAAARRGDHHLVETLLAAGACGSRELEEAVQSSDLDAIKSLLAAGVDGAGALELSILHGTLGDVRNLLAAGLDVDAKGSIFPNSSALQLAMLEGRQDVFDALLDAGADVNVVLSRGIVAQTALLSAAESGHMDIVELLLSYGADINADPADEIGRTALQVAVEKGHLDIARFLLKAGADIDPILTSSDLSRNALHDAFERGHLETVERLLDAGADVNAEPTTHCSRTALQAAARHGHEDVVERLLAAGADVNAKGPTFNWGNTALQDAVLHGHLRVVERLLDAGADVNALPDWTNAQTALQAAAMNGNLVILDKLLAAGVAAARERIRLVSRLLAAGADIDSDWAASRNGQLAVQCPAEDGYPGVAEDLLDAGAVIDGLWVAGKKGRAAVIDAGKKGCRYT</sequence>
<dbReference type="EMBL" id="PPTA01000006">
    <property type="protein sequence ID" value="TFB02951.1"/>
    <property type="molecule type" value="Genomic_DNA"/>
</dbReference>
<feature type="repeat" description="ANK" evidence="2">
    <location>
        <begin position="1346"/>
        <end position="1371"/>
    </location>
</feature>
<dbReference type="SUPFAM" id="SSF52540">
    <property type="entry name" value="P-loop containing nucleoside triphosphate hydrolases"/>
    <property type="match status" value="1"/>
</dbReference>
<dbReference type="Gene3D" id="3.40.50.300">
    <property type="entry name" value="P-loop containing nucleotide triphosphate hydrolases"/>
    <property type="match status" value="1"/>
</dbReference>
<dbReference type="PANTHER" id="PTHR10039">
    <property type="entry name" value="AMELOGENIN"/>
    <property type="match status" value="1"/>
</dbReference>
<dbReference type="SUPFAM" id="SSF48403">
    <property type="entry name" value="Ankyrin repeat"/>
    <property type="match status" value="4"/>
</dbReference>
<protein>
    <submittedName>
        <fullName evidence="6">Ankyrin repeat domain-containing protein 50</fullName>
    </submittedName>
</protein>
<dbReference type="Pfam" id="PF24883">
    <property type="entry name" value="NPHP3_N"/>
    <property type="match status" value="1"/>
</dbReference>
<dbReference type="Proteomes" id="UP001642720">
    <property type="component" value="Unassembled WGS sequence"/>
</dbReference>
<evidence type="ECO:0000259" key="3">
    <source>
        <dbReference type="Pfam" id="PF01048"/>
    </source>
</evidence>
<keyword evidence="2" id="KW-0040">ANK repeat</keyword>
<gene>
    <name evidence="6" type="ORF">CCMA1212_005175</name>
</gene>
<dbReference type="InterPro" id="IPR035994">
    <property type="entry name" value="Nucleoside_phosphorylase_sf"/>
</dbReference>
<dbReference type="Pfam" id="PF01048">
    <property type="entry name" value="PNP_UDP_1"/>
    <property type="match status" value="1"/>
</dbReference>
<dbReference type="InterPro" id="IPR002110">
    <property type="entry name" value="Ankyrin_rpt"/>
</dbReference>
<dbReference type="Gene3D" id="3.40.50.1580">
    <property type="entry name" value="Nucleoside phosphorylase domain"/>
    <property type="match status" value="1"/>
</dbReference>
<dbReference type="Gene3D" id="1.25.40.20">
    <property type="entry name" value="Ankyrin repeat-containing domain"/>
    <property type="match status" value="3"/>
</dbReference>
<dbReference type="Pfam" id="PF22939">
    <property type="entry name" value="WHD_GPIID"/>
    <property type="match status" value="1"/>
</dbReference>
<dbReference type="InterPro" id="IPR027417">
    <property type="entry name" value="P-loop_NTPase"/>
</dbReference>
<feature type="repeat" description="ANK" evidence="2">
    <location>
        <begin position="1469"/>
        <end position="1501"/>
    </location>
</feature>
<proteinExistence type="predicted"/>
<feature type="repeat" description="ANK" evidence="2">
    <location>
        <begin position="1611"/>
        <end position="1643"/>
    </location>
</feature>
<dbReference type="GeneID" id="300576899"/>
<dbReference type="PRINTS" id="PR01415">
    <property type="entry name" value="ANKYRIN"/>
</dbReference>
<dbReference type="SMART" id="SM00248">
    <property type="entry name" value="ANK"/>
    <property type="match status" value="13"/>
</dbReference>
<feature type="domain" description="GPI inositol-deacylase winged helix" evidence="4">
    <location>
        <begin position="894"/>
        <end position="983"/>
    </location>
</feature>
<keyword evidence="1" id="KW-0677">Repeat</keyword>